<dbReference type="PANTHER" id="PTHR12683">
    <property type="entry name" value="CDK-ACTIVATING KINASE ASSEMBLY FACTOR MAT1"/>
    <property type="match status" value="1"/>
</dbReference>
<dbReference type="GO" id="GO:0008270">
    <property type="term" value="F:zinc ion binding"/>
    <property type="evidence" value="ECO:0007669"/>
    <property type="project" value="UniProtKB-KW"/>
</dbReference>
<sequence length="379" mass="43475">MDELGCPRCKTTKYRNPSLKLLVNICGHSLCESCVDLLFIKGSGACPECGTALRRNNFRLQLFEDSYIEKEVEIRKKLSKDFNKKEEDFDTLNGFNDYLEMVETIVFNLTNNDDVENTKKMIDEYRRDNKDQIMKNKSKLGREEEYLELLIEQEKQTSEVRKHLYEEEAKMDKKNLKKKNTEALLDELEFSDLPASHIMATHKADIEHQEEETATSIPIQAATKFSTGIRLGMSTSEFEPAPEQKVEVYSYSPIELMMCGPDPPSEERIMQEGVCVYEEGGCVRGCVFTRRVDVYEGVCTRVCVYEGVCLQGCVYEGVCLQGCVCTRRVDVYEGVCLRGGWMCMRVCVRGWITRVDVYEGVRVRGWMCTRVDVCEDGCV</sequence>
<proteinExistence type="predicted"/>
<evidence type="ECO:0000256" key="4">
    <source>
        <dbReference type="ARBA" id="ARBA00022833"/>
    </source>
</evidence>
<dbReference type="GO" id="GO:0006289">
    <property type="term" value="P:nucleotide-excision repair"/>
    <property type="evidence" value="ECO:0007669"/>
    <property type="project" value="InterPro"/>
</dbReference>
<reference evidence="12 13" key="1">
    <citation type="journal article" date="2017" name="Nat. Ecol. Evol.">
        <title>Scallop genome provides insights into evolution of bilaterian karyotype and development.</title>
        <authorList>
            <person name="Wang S."/>
            <person name="Zhang J."/>
            <person name="Jiao W."/>
            <person name="Li J."/>
            <person name="Xun X."/>
            <person name="Sun Y."/>
            <person name="Guo X."/>
            <person name="Huan P."/>
            <person name="Dong B."/>
            <person name="Zhang L."/>
            <person name="Hu X."/>
            <person name="Sun X."/>
            <person name="Wang J."/>
            <person name="Zhao C."/>
            <person name="Wang Y."/>
            <person name="Wang D."/>
            <person name="Huang X."/>
            <person name="Wang R."/>
            <person name="Lv J."/>
            <person name="Li Y."/>
            <person name="Zhang Z."/>
            <person name="Liu B."/>
            <person name="Lu W."/>
            <person name="Hui Y."/>
            <person name="Liang J."/>
            <person name="Zhou Z."/>
            <person name="Hou R."/>
            <person name="Li X."/>
            <person name="Liu Y."/>
            <person name="Li H."/>
            <person name="Ning X."/>
            <person name="Lin Y."/>
            <person name="Zhao L."/>
            <person name="Xing Q."/>
            <person name="Dou J."/>
            <person name="Li Y."/>
            <person name="Mao J."/>
            <person name="Guo H."/>
            <person name="Dou H."/>
            <person name="Li T."/>
            <person name="Mu C."/>
            <person name="Jiang W."/>
            <person name="Fu Q."/>
            <person name="Fu X."/>
            <person name="Miao Y."/>
            <person name="Liu J."/>
            <person name="Yu Q."/>
            <person name="Li R."/>
            <person name="Liao H."/>
            <person name="Li X."/>
            <person name="Kong Y."/>
            <person name="Jiang Z."/>
            <person name="Chourrout D."/>
            <person name="Li R."/>
            <person name="Bao Z."/>
        </authorList>
    </citation>
    <scope>NUCLEOTIDE SEQUENCE [LARGE SCALE GENOMIC DNA]</scope>
    <source>
        <strain evidence="12 13">PY_sf001</strain>
    </source>
</reference>
<dbReference type="PANTHER" id="PTHR12683:SF13">
    <property type="entry name" value="CDK-ACTIVATING KINASE ASSEMBLY FACTOR MAT1"/>
    <property type="match status" value="1"/>
</dbReference>
<dbReference type="CDD" id="cd16517">
    <property type="entry name" value="RING-HC_MAT1"/>
    <property type="match status" value="1"/>
</dbReference>
<feature type="domain" description="RING-type" evidence="11">
    <location>
        <begin position="6"/>
        <end position="49"/>
    </location>
</feature>
<keyword evidence="13" id="KW-1185">Reference proteome</keyword>
<keyword evidence="5" id="KW-0539">Nucleus</keyword>
<comment type="subcellular location">
    <subcellularLocation>
        <location evidence="1">Nucleus</location>
    </subcellularLocation>
</comment>
<keyword evidence="4" id="KW-0862">Zinc</keyword>
<dbReference type="InterPro" id="IPR004575">
    <property type="entry name" value="MAT1/Tfb3"/>
</dbReference>
<dbReference type="GO" id="GO:0006357">
    <property type="term" value="P:regulation of transcription by RNA polymerase II"/>
    <property type="evidence" value="ECO:0007669"/>
    <property type="project" value="TreeGrafter"/>
</dbReference>
<evidence type="ECO:0000256" key="8">
    <source>
        <dbReference type="ARBA" id="ARBA00077720"/>
    </source>
</evidence>
<evidence type="ECO:0000256" key="6">
    <source>
        <dbReference type="ARBA" id="ARBA00074719"/>
    </source>
</evidence>
<dbReference type="EMBL" id="NEDP02005560">
    <property type="protein sequence ID" value="OWF38644.1"/>
    <property type="molecule type" value="Genomic_DNA"/>
</dbReference>
<dbReference type="FunFam" id="3.30.40.10:FF:000037">
    <property type="entry name" value="Cdk-activating kinase assembly factor MAT1, centre"/>
    <property type="match status" value="1"/>
</dbReference>
<accession>A0A210PQB0</accession>
<evidence type="ECO:0000256" key="5">
    <source>
        <dbReference type="ARBA" id="ARBA00023242"/>
    </source>
</evidence>
<protein>
    <recommendedName>
        <fullName evidence="6">CDK-activating kinase assembly factor MAT1</fullName>
    </recommendedName>
    <alternativeName>
        <fullName evidence="9">CDK7/cyclin-H assembly factor</fullName>
    </alternativeName>
    <alternativeName>
        <fullName evidence="7">Menage a trois</fullName>
    </alternativeName>
    <alternativeName>
        <fullName evidence="8">RING finger protein MAT1</fullName>
    </alternativeName>
</protein>
<organism evidence="12 13">
    <name type="scientific">Mizuhopecten yessoensis</name>
    <name type="common">Japanese scallop</name>
    <name type="synonym">Patinopecten yessoensis</name>
    <dbReference type="NCBI Taxonomy" id="6573"/>
    <lineage>
        <taxon>Eukaryota</taxon>
        <taxon>Metazoa</taxon>
        <taxon>Spiralia</taxon>
        <taxon>Lophotrochozoa</taxon>
        <taxon>Mollusca</taxon>
        <taxon>Bivalvia</taxon>
        <taxon>Autobranchia</taxon>
        <taxon>Pteriomorphia</taxon>
        <taxon>Pectinida</taxon>
        <taxon>Pectinoidea</taxon>
        <taxon>Pectinidae</taxon>
        <taxon>Mizuhopecten</taxon>
    </lineage>
</organism>
<keyword evidence="3 10" id="KW-0863">Zinc-finger</keyword>
<evidence type="ECO:0000259" key="11">
    <source>
        <dbReference type="PROSITE" id="PS50089"/>
    </source>
</evidence>
<dbReference type="InterPro" id="IPR013083">
    <property type="entry name" value="Znf_RING/FYVE/PHD"/>
</dbReference>
<gene>
    <name evidence="12" type="ORF">KP79_PYT09966</name>
</gene>
<evidence type="ECO:0000256" key="2">
    <source>
        <dbReference type="ARBA" id="ARBA00022723"/>
    </source>
</evidence>
<dbReference type="SUPFAM" id="SSF57850">
    <property type="entry name" value="RING/U-box"/>
    <property type="match status" value="1"/>
</dbReference>
<keyword evidence="2" id="KW-0479">Metal-binding</keyword>
<dbReference type="InterPro" id="IPR001841">
    <property type="entry name" value="Znf_RING"/>
</dbReference>
<name>A0A210PQB0_MIZYE</name>
<dbReference type="Proteomes" id="UP000242188">
    <property type="component" value="Unassembled WGS sequence"/>
</dbReference>
<dbReference type="GO" id="GO:0005675">
    <property type="term" value="C:transcription factor TFIIH holo complex"/>
    <property type="evidence" value="ECO:0007669"/>
    <property type="project" value="InterPro"/>
</dbReference>
<dbReference type="PROSITE" id="PS50089">
    <property type="entry name" value="ZF_RING_2"/>
    <property type="match status" value="1"/>
</dbReference>
<evidence type="ECO:0000256" key="3">
    <source>
        <dbReference type="ARBA" id="ARBA00022771"/>
    </source>
</evidence>
<dbReference type="Pfam" id="PF17121">
    <property type="entry name" value="zf-C3HC4_5"/>
    <property type="match status" value="1"/>
</dbReference>
<dbReference type="InterPro" id="IPR015877">
    <property type="entry name" value="MAT1_centre"/>
</dbReference>
<dbReference type="Gene3D" id="3.30.40.10">
    <property type="entry name" value="Zinc/RING finger domain, C3HC4 (zinc finger)"/>
    <property type="match status" value="1"/>
</dbReference>
<evidence type="ECO:0000256" key="1">
    <source>
        <dbReference type="ARBA" id="ARBA00004123"/>
    </source>
</evidence>
<dbReference type="AlphaFoldDB" id="A0A210PQB0"/>
<keyword evidence="12" id="KW-0418">Kinase</keyword>
<dbReference type="GO" id="GO:0016301">
    <property type="term" value="F:kinase activity"/>
    <property type="evidence" value="ECO:0007669"/>
    <property type="project" value="UniProtKB-KW"/>
</dbReference>
<keyword evidence="12" id="KW-0808">Transferase</keyword>
<dbReference type="NCBIfam" id="TIGR00570">
    <property type="entry name" value="cdk7"/>
    <property type="match status" value="1"/>
</dbReference>
<comment type="caution">
    <text evidence="12">The sequence shown here is derived from an EMBL/GenBank/DDBJ whole genome shotgun (WGS) entry which is preliminary data.</text>
</comment>
<dbReference type="PROSITE" id="PS00518">
    <property type="entry name" value="ZF_RING_1"/>
    <property type="match status" value="1"/>
</dbReference>
<dbReference type="InterPro" id="IPR017907">
    <property type="entry name" value="Znf_RING_CS"/>
</dbReference>
<dbReference type="STRING" id="6573.A0A210PQB0"/>
<evidence type="ECO:0000256" key="10">
    <source>
        <dbReference type="PROSITE-ProRule" id="PRU00175"/>
    </source>
</evidence>
<dbReference type="Pfam" id="PF06391">
    <property type="entry name" value="MAT1"/>
    <property type="match status" value="1"/>
</dbReference>
<evidence type="ECO:0000256" key="9">
    <source>
        <dbReference type="ARBA" id="ARBA00083888"/>
    </source>
</evidence>
<evidence type="ECO:0000313" key="12">
    <source>
        <dbReference type="EMBL" id="OWF38644.1"/>
    </source>
</evidence>
<evidence type="ECO:0000256" key="7">
    <source>
        <dbReference type="ARBA" id="ARBA00077380"/>
    </source>
</evidence>
<evidence type="ECO:0000313" key="13">
    <source>
        <dbReference type="Proteomes" id="UP000242188"/>
    </source>
</evidence>
<dbReference type="OrthoDB" id="5963at2759"/>
<dbReference type="GO" id="GO:0061575">
    <property type="term" value="F:cyclin-dependent protein serine/threonine kinase activator activity"/>
    <property type="evidence" value="ECO:0007669"/>
    <property type="project" value="InterPro"/>
</dbReference>